<dbReference type="GeneID" id="20237900"/>
<dbReference type="HOGENOM" id="CLU_077235_0_0_1"/>
<dbReference type="PANTHER" id="PTHR45713:SF6">
    <property type="entry name" value="F5_8 TYPE C DOMAIN-CONTAINING PROTEIN"/>
    <property type="match status" value="1"/>
</dbReference>
<organism evidence="1 2">
    <name type="scientific">Lottia gigantea</name>
    <name type="common">Giant owl limpet</name>
    <dbReference type="NCBI Taxonomy" id="225164"/>
    <lineage>
        <taxon>Eukaryota</taxon>
        <taxon>Metazoa</taxon>
        <taxon>Spiralia</taxon>
        <taxon>Lophotrochozoa</taxon>
        <taxon>Mollusca</taxon>
        <taxon>Gastropoda</taxon>
        <taxon>Patellogastropoda</taxon>
        <taxon>Lottioidea</taxon>
        <taxon>Lottiidae</taxon>
        <taxon>Lottia</taxon>
    </lineage>
</organism>
<dbReference type="CTD" id="20237900"/>
<dbReference type="Gene3D" id="2.60.120.260">
    <property type="entry name" value="Galactose-binding domain-like"/>
    <property type="match status" value="1"/>
</dbReference>
<protein>
    <recommendedName>
        <fullName evidence="3">F5/8 type C domain-containing protein</fullName>
    </recommendedName>
</protein>
<evidence type="ECO:0000313" key="1">
    <source>
        <dbReference type="EMBL" id="ESO98905.1"/>
    </source>
</evidence>
<proteinExistence type="predicted"/>
<dbReference type="AlphaFoldDB" id="V4AVA4"/>
<gene>
    <name evidence="1" type="ORF">LOTGIDRAFT_158862</name>
</gene>
<dbReference type="Proteomes" id="UP000030746">
    <property type="component" value="Unassembled WGS sequence"/>
</dbReference>
<reference evidence="1 2" key="1">
    <citation type="journal article" date="2013" name="Nature">
        <title>Insights into bilaterian evolution from three spiralian genomes.</title>
        <authorList>
            <person name="Simakov O."/>
            <person name="Marletaz F."/>
            <person name="Cho S.J."/>
            <person name="Edsinger-Gonzales E."/>
            <person name="Havlak P."/>
            <person name="Hellsten U."/>
            <person name="Kuo D.H."/>
            <person name="Larsson T."/>
            <person name="Lv J."/>
            <person name="Arendt D."/>
            <person name="Savage R."/>
            <person name="Osoegawa K."/>
            <person name="de Jong P."/>
            <person name="Grimwood J."/>
            <person name="Chapman J.A."/>
            <person name="Shapiro H."/>
            <person name="Aerts A."/>
            <person name="Otillar R.P."/>
            <person name="Terry A.Y."/>
            <person name="Boore J.L."/>
            <person name="Grigoriev I.V."/>
            <person name="Lindberg D.R."/>
            <person name="Seaver E.C."/>
            <person name="Weisblat D.A."/>
            <person name="Putnam N.H."/>
            <person name="Rokhsar D.S."/>
        </authorList>
    </citation>
    <scope>NUCLEOTIDE SEQUENCE [LARGE SCALE GENOMIC DNA]</scope>
</reference>
<dbReference type="InterPro" id="IPR008979">
    <property type="entry name" value="Galactose-bd-like_sf"/>
</dbReference>
<evidence type="ECO:0008006" key="3">
    <source>
        <dbReference type="Google" id="ProtNLM"/>
    </source>
</evidence>
<keyword evidence="2" id="KW-1185">Reference proteome</keyword>
<name>V4AVA4_LOTGI</name>
<dbReference type="SUPFAM" id="SSF49785">
    <property type="entry name" value="Galactose-binding domain-like"/>
    <property type="match status" value="1"/>
</dbReference>
<dbReference type="OrthoDB" id="6092025at2759"/>
<dbReference type="KEGG" id="lgi:LOTGIDRAFT_158862"/>
<dbReference type="Pfam" id="PF22633">
    <property type="entry name" value="F5_F8_type_C_2"/>
    <property type="match status" value="1"/>
</dbReference>
<evidence type="ECO:0000313" key="2">
    <source>
        <dbReference type="Proteomes" id="UP000030746"/>
    </source>
</evidence>
<dbReference type="PANTHER" id="PTHR45713">
    <property type="entry name" value="FTP DOMAIN-CONTAINING PROTEIN"/>
    <property type="match status" value="1"/>
</dbReference>
<accession>V4AVA4</accession>
<sequence length="251" mass="28971">MRSGSSDTNLLHPVATLGSIIFWNIFECHQLFNNYVVNKKFYNFYREYVVLSRTRCIYSCFDDEVCIAVAYHGYRQMCFLFESFPACKTSTTDIGMVTYMSPDKFVYNIALNKPALMSSVYLNEKGCKAVDGDLSGQIHSNGKSLEWWCVDLGKIYNFTSIVIYNNMGYSSHVNRLRGFKLRLDDNGQCNEETLNNSVVCYKDKETWGRYEYHLTSCNQPDVDFSSRFIFINPRSHEILSIREVVVSATDV</sequence>
<dbReference type="RefSeq" id="XP_009050530.1">
    <property type="nucleotide sequence ID" value="XM_009052282.1"/>
</dbReference>
<dbReference type="InterPro" id="IPR051941">
    <property type="entry name" value="BG_Antigen-Binding_Lectin"/>
</dbReference>
<dbReference type="EMBL" id="KB201205">
    <property type="protein sequence ID" value="ESO98905.1"/>
    <property type="molecule type" value="Genomic_DNA"/>
</dbReference>